<feature type="compositionally biased region" description="Acidic residues" evidence="1">
    <location>
        <begin position="300"/>
        <end position="315"/>
    </location>
</feature>
<reference evidence="2" key="1">
    <citation type="journal article" date="2020" name="Stud. Mycol.">
        <title>101 Dothideomycetes genomes: a test case for predicting lifestyles and emergence of pathogens.</title>
        <authorList>
            <person name="Haridas S."/>
            <person name="Albert R."/>
            <person name="Binder M."/>
            <person name="Bloem J."/>
            <person name="Labutti K."/>
            <person name="Salamov A."/>
            <person name="Andreopoulos B."/>
            <person name="Baker S."/>
            <person name="Barry K."/>
            <person name="Bills G."/>
            <person name="Bluhm B."/>
            <person name="Cannon C."/>
            <person name="Castanera R."/>
            <person name="Culley D."/>
            <person name="Daum C."/>
            <person name="Ezra D."/>
            <person name="Gonzalez J."/>
            <person name="Henrissat B."/>
            <person name="Kuo A."/>
            <person name="Liang C."/>
            <person name="Lipzen A."/>
            <person name="Lutzoni F."/>
            <person name="Magnuson J."/>
            <person name="Mondo S."/>
            <person name="Nolan M."/>
            <person name="Ohm R."/>
            <person name="Pangilinan J."/>
            <person name="Park H.-J."/>
            <person name="Ramirez L."/>
            <person name="Alfaro M."/>
            <person name="Sun H."/>
            <person name="Tritt A."/>
            <person name="Yoshinaga Y."/>
            <person name="Zwiers L.-H."/>
            <person name="Turgeon B."/>
            <person name="Goodwin S."/>
            <person name="Spatafora J."/>
            <person name="Crous P."/>
            <person name="Grigoriev I."/>
        </authorList>
    </citation>
    <scope>NUCLEOTIDE SEQUENCE</scope>
    <source>
        <strain evidence="2">CBS 133067</strain>
    </source>
</reference>
<sequence>MTTFYGQQYEDVLSDVSTLMASARLSQRQSRDSGTYSSIHSTRSSRVEKPRSTNNSPRAIDRRRTTSGMRSYQGHSRNPTMATTYDNSQVSYVEASIPTTRPMSWHPASSQFNGTFLQEPTTTGLEKQYYSQVSPPIMASHPASMSTPIYPNGTGIPSTYSLPLESSTYQTTPYESPYYEGALHPYSDIDTLYSSAYPSSPANTSWYMSDWPVTSHSIPQTQYPVLQSQQDFLPIQHPPELEEDDVPRTPPPEELERSDSKELIGMGLYDPPATPPHPFMSALSQGKGLKLEESWVPPPDSDDEEDAEDDGEEDEQPKNQPTSVVNGLPAAAHNVALQIQSQSQWPVVAQTQAMPQTGVVQSNLQGQTFFFEDGEGVDSEWWYQQLKNPAARISTASQGIGYGWLGA</sequence>
<evidence type="ECO:0000256" key="1">
    <source>
        <dbReference type="SAM" id="MobiDB-lite"/>
    </source>
</evidence>
<protein>
    <submittedName>
        <fullName evidence="2">Uncharacterized protein</fullName>
    </submittedName>
</protein>
<feature type="region of interest" description="Disordered" evidence="1">
    <location>
        <begin position="25"/>
        <end position="85"/>
    </location>
</feature>
<feature type="region of interest" description="Disordered" evidence="1">
    <location>
        <begin position="238"/>
        <end position="260"/>
    </location>
</feature>
<evidence type="ECO:0000313" key="2">
    <source>
        <dbReference type="EMBL" id="KAF2103880.1"/>
    </source>
</evidence>
<evidence type="ECO:0000313" key="3">
    <source>
        <dbReference type="Proteomes" id="UP000799772"/>
    </source>
</evidence>
<proteinExistence type="predicted"/>
<feature type="compositionally biased region" description="Polar residues" evidence="1">
    <location>
        <begin position="25"/>
        <end position="44"/>
    </location>
</feature>
<feature type="region of interest" description="Disordered" evidence="1">
    <location>
        <begin position="292"/>
        <end position="325"/>
    </location>
</feature>
<name>A0A9P4ILS3_9PEZI</name>
<gene>
    <name evidence="2" type="ORF">NA57DRAFT_50742</name>
</gene>
<organism evidence="2 3">
    <name type="scientific">Rhizodiscina lignyota</name>
    <dbReference type="NCBI Taxonomy" id="1504668"/>
    <lineage>
        <taxon>Eukaryota</taxon>
        <taxon>Fungi</taxon>
        <taxon>Dikarya</taxon>
        <taxon>Ascomycota</taxon>
        <taxon>Pezizomycotina</taxon>
        <taxon>Dothideomycetes</taxon>
        <taxon>Pleosporomycetidae</taxon>
        <taxon>Aulographales</taxon>
        <taxon>Rhizodiscinaceae</taxon>
        <taxon>Rhizodiscina</taxon>
    </lineage>
</organism>
<dbReference type="EMBL" id="ML978121">
    <property type="protein sequence ID" value="KAF2103880.1"/>
    <property type="molecule type" value="Genomic_DNA"/>
</dbReference>
<keyword evidence="3" id="KW-1185">Reference proteome</keyword>
<comment type="caution">
    <text evidence="2">The sequence shown here is derived from an EMBL/GenBank/DDBJ whole genome shotgun (WGS) entry which is preliminary data.</text>
</comment>
<feature type="compositionally biased region" description="Polar residues" evidence="1">
    <location>
        <begin position="66"/>
        <end position="85"/>
    </location>
</feature>
<dbReference type="AlphaFoldDB" id="A0A9P4ILS3"/>
<dbReference type="OrthoDB" id="5378435at2759"/>
<dbReference type="Proteomes" id="UP000799772">
    <property type="component" value="Unassembled WGS sequence"/>
</dbReference>
<accession>A0A9P4ILS3</accession>